<dbReference type="PANTHER" id="PTHR16206:SF4">
    <property type="entry name" value="PROTEIN LET-99"/>
    <property type="match status" value="1"/>
</dbReference>
<evidence type="ECO:0000313" key="2">
    <source>
        <dbReference type="EMBL" id="VDM98174.1"/>
    </source>
</evidence>
<dbReference type="AlphaFoldDB" id="A0A0N5CPZ3"/>
<dbReference type="PANTHER" id="PTHR16206">
    <property type="entry name" value="DEP DOMAIN-CONTAINING"/>
    <property type="match status" value="1"/>
</dbReference>
<dbReference type="OMA" id="HERTQET"/>
<accession>A0A0N5CPZ3</accession>
<reference evidence="4" key="1">
    <citation type="submission" date="2017-02" db="UniProtKB">
        <authorList>
            <consortium name="WormBaseParasite"/>
        </authorList>
    </citation>
    <scope>IDENTIFICATION</scope>
</reference>
<dbReference type="GO" id="GO:0035556">
    <property type="term" value="P:intracellular signal transduction"/>
    <property type="evidence" value="ECO:0007669"/>
    <property type="project" value="InterPro"/>
</dbReference>
<protein>
    <submittedName>
        <fullName evidence="4">DEP domain-containing protein</fullName>
    </submittedName>
</protein>
<proteinExistence type="predicted"/>
<feature type="domain" description="DEP" evidence="1">
    <location>
        <begin position="61"/>
        <end position="145"/>
    </location>
</feature>
<dbReference type="Gene3D" id="1.10.10.10">
    <property type="entry name" value="Winged helix-like DNA-binding domain superfamily/Winged helix DNA-binding domain"/>
    <property type="match status" value="1"/>
</dbReference>
<dbReference type="EMBL" id="UYYF01000438">
    <property type="protein sequence ID" value="VDM98174.1"/>
    <property type="molecule type" value="Genomic_DNA"/>
</dbReference>
<dbReference type="InterPro" id="IPR036388">
    <property type="entry name" value="WH-like_DNA-bd_sf"/>
</dbReference>
<name>A0A0N5CPZ3_THECL</name>
<evidence type="ECO:0000313" key="4">
    <source>
        <dbReference type="WBParaSite" id="TCLT_0000229301-mRNA-1"/>
    </source>
</evidence>
<dbReference type="STRING" id="103827.A0A0N5CPZ3"/>
<sequence>MTDRVQLRGFRTSTNNSALDSNINIQHDGSSIFEGRFRATRVTLQIFLICSLQWNGMIKRFRSAMPVSRHRRQLRFFDDCFAGREAVDFLMNELPKFVHDGREVTRVNCSKLLSLYLHMGLFCSVRGKTGNNGIFKENELYRFSSVSIDLLAATPILIRRAASFNERYNLKQAESKNKAFGLTAPQRIHLPVWASQDNDLVVSARIAFPPLQPTASLSRRLSASHGNLPFMLSSRKVIADPCGELFFKNEKRTYSGELKEIHERTQETVKVKVETAKQLNALDEVIAQLTKINIADVADPSSTQNLRHFGKVIQSQSPNSCSTSTSPGAVVNETHSGAHPFMDCREIYKNVLLCRLKSLLQVESLETILDYDFSGADVQWNCEKVGSKGIVRVPPEQDYLTNYVITMMRYLSRWPFDIPFTESTHVPYKGFELNVFKSICEQFDHNCQMLPDSVALTVLHIIRLFRQRCLKDPNSFEMRKETVFCAGISPVTRYVQRTVNAQSRNLEVKEDIMNLHATVSPDNRLLGDKQIMSTTSATRSSVSTSSAENDSFSGRMAYEAILSKLPGLQRSPELMQRIEELAKTNTLLPCSSTPSVESCALLGGIDSENEKLLKEAVSLVMLTLEPKIRRQLHYLLRFMQRVSRNYCLRMDKHRDNRTIVSHQYFGHRQKFAVSHRIIYIIR</sequence>
<dbReference type="InterPro" id="IPR000591">
    <property type="entry name" value="DEP_dom"/>
</dbReference>
<keyword evidence="3" id="KW-1185">Reference proteome</keyword>
<dbReference type="SMART" id="SM00049">
    <property type="entry name" value="DEP"/>
    <property type="match status" value="1"/>
</dbReference>
<dbReference type="WBParaSite" id="TCLT_0000229301-mRNA-1">
    <property type="protein sequence ID" value="TCLT_0000229301-mRNA-1"/>
    <property type="gene ID" value="TCLT_0000229301"/>
</dbReference>
<dbReference type="Pfam" id="PF00610">
    <property type="entry name" value="DEP"/>
    <property type="match status" value="1"/>
</dbReference>
<dbReference type="OrthoDB" id="524326at2759"/>
<dbReference type="Proteomes" id="UP000276776">
    <property type="component" value="Unassembled WGS sequence"/>
</dbReference>
<dbReference type="InterPro" id="IPR036390">
    <property type="entry name" value="WH_DNA-bd_sf"/>
</dbReference>
<evidence type="ECO:0000313" key="3">
    <source>
        <dbReference type="Proteomes" id="UP000276776"/>
    </source>
</evidence>
<dbReference type="PROSITE" id="PS50186">
    <property type="entry name" value="DEP"/>
    <property type="match status" value="1"/>
</dbReference>
<dbReference type="SUPFAM" id="SSF46785">
    <property type="entry name" value="Winged helix' DNA-binding domain"/>
    <property type="match status" value="1"/>
</dbReference>
<organism evidence="4">
    <name type="scientific">Thelazia callipaeda</name>
    <name type="common">Oriental eyeworm</name>
    <name type="synonym">Parasitic nematode</name>
    <dbReference type="NCBI Taxonomy" id="103827"/>
    <lineage>
        <taxon>Eukaryota</taxon>
        <taxon>Metazoa</taxon>
        <taxon>Ecdysozoa</taxon>
        <taxon>Nematoda</taxon>
        <taxon>Chromadorea</taxon>
        <taxon>Rhabditida</taxon>
        <taxon>Spirurina</taxon>
        <taxon>Spiruromorpha</taxon>
        <taxon>Thelazioidea</taxon>
        <taxon>Thelaziidae</taxon>
        <taxon>Thelazia</taxon>
    </lineage>
</organism>
<gene>
    <name evidence="2" type="ORF">TCLT_LOCUS2294</name>
</gene>
<evidence type="ECO:0000259" key="1">
    <source>
        <dbReference type="PROSITE" id="PS50186"/>
    </source>
</evidence>
<reference evidence="2 3" key="2">
    <citation type="submission" date="2018-11" db="EMBL/GenBank/DDBJ databases">
        <authorList>
            <consortium name="Pathogen Informatics"/>
        </authorList>
    </citation>
    <scope>NUCLEOTIDE SEQUENCE [LARGE SCALE GENOMIC DNA]</scope>
</reference>